<dbReference type="PANTHER" id="PTHR34853">
    <property type="match status" value="1"/>
</dbReference>
<dbReference type="InterPro" id="IPR029058">
    <property type="entry name" value="AB_hydrolase_fold"/>
</dbReference>
<dbReference type="EMBL" id="CAEZXR010000076">
    <property type="protein sequence ID" value="CAB4698734.1"/>
    <property type="molecule type" value="Genomic_DNA"/>
</dbReference>
<dbReference type="AlphaFoldDB" id="A0A6J6PS62"/>
<dbReference type="SUPFAM" id="SSF53474">
    <property type="entry name" value="alpha/beta-Hydrolases"/>
    <property type="match status" value="1"/>
</dbReference>
<proteinExistence type="predicted"/>
<dbReference type="Pfam" id="PF03583">
    <property type="entry name" value="LIP"/>
    <property type="match status" value="1"/>
</dbReference>
<dbReference type="PANTHER" id="PTHR34853:SF1">
    <property type="entry name" value="LIPASE 5"/>
    <property type="match status" value="1"/>
</dbReference>
<name>A0A6J6PS62_9ZZZZ</name>
<dbReference type="GO" id="GO:0016042">
    <property type="term" value="P:lipid catabolic process"/>
    <property type="evidence" value="ECO:0007669"/>
    <property type="project" value="InterPro"/>
</dbReference>
<gene>
    <name evidence="1" type="ORF">UFOPK2579_00825</name>
</gene>
<dbReference type="InterPro" id="IPR005152">
    <property type="entry name" value="Lipase_secreted"/>
</dbReference>
<reference evidence="1" key="1">
    <citation type="submission" date="2020-05" db="EMBL/GenBank/DDBJ databases">
        <authorList>
            <person name="Chiriac C."/>
            <person name="Salcher M."/>
            <person name="Ghai R."/>
            <person name="Kavagutti S V."/>
        </authorList>
    </citation>
    <scope>NUCLEOTIDE SEQUENCE</scope>
</reference>
<dbReference type="PIRSF" id="PIRSF029171">
    <property type="entry name" value="Esterase_LipA"/>
    <property type="match status" value="1"/>
</dbReference>
<protein>
    <submittedName>
        <fullName evidence="1">Unannotated protein</fullName>
    </submittedName>
</protein>
<organism evidence="1">
    <name type="scientific">freshwater metagenome</name>
    <dbReference type="NCBI Taxonomy" id="449393"/>
    <lineage>
        <taxon>unclassified sequences</taxon>
        <taxon>metagenomes</taxon>
        <taxon>ecological metagenomes</taxon>
    </lineage>
</organism>
<evidence type="ECO:0000313" key="1">
    <source>
        <dbReference type="EMBL" id="CAB4698734.1"/>
    </source>
</evidence>
<dbReference type="Gene3D" id="3.40.50.1820">
    <property type="entry name" value="alpha/beta hydrolase"/>
    <property type="match status" value="2"/>
</dbReference>
<sequence length="397" mass="40670">MLARRRTLAALITTAVVATTTAAGVATSASGSGATPERGTAAAGALLRSGPLKKDLWIPGTGRAVKVTYATTDPFGESATSTGTIFVPKGKAPAGGWPVVSWAHGTSGLADACAPSRIGPALPERDFAYLGTWMAQGYAIVASDYVGLGTPGKHPYLDATTTAHSVVDMVKAAQAYSTAHLPARQRLSRKWVVIGQSQGGGAAIATASYATEFGGPGLDFRGGVGTGTPAYIELLVSAAGPGVLPVDASPHLSSYILYILAGMRYAHPELDIDSALSETGKTFMALAEKLCGDALAEAVTGTAIGDFFSTPLAALPGFVEAARDYMGMPETSFEQPVFLANGLIDTDVPMETTAAYVAVLTANGADVTFRTYPGDHNTTMDLSLPDSVPFVAGLFAS</sequence>
<dbReference type="GO" id="GO:0004806">
    <property type="term" value="F:triacylglycerol lipase activity"/>
    <property type="evidence" value="ECO:0007669"/>
    <property type="project" value="InterPro"/>
</dbReference>
<accession>A0A6J6PS62</accession>